<keyword evidence="9" id="KW-1185">Reference proteome</keyword>
<dbReference type="EC" id="2.8.1.7" evidence="3"/>
<dbReference type="Gene3D" id="3.40.640.10">
    <property type="entry name" value="Type I PLP-dependent aspartate aminotransferase-like (Major domain)"/>
    <property type="match status" value="1"/>
</dbReference>
<keyword evidence="4" id="KW-0663">Pyridoxal phosphate</keyword>
<dbReference type="InterPro" id="IPR015421">
    <property type="entry name" value="PyrdxlP-dep_Trfase_major"/>
</dbReference>
<evidence type="ECO:0000256" key="5">
    <source>
        <dbReference type="ARBA" id="ARBA00050776"/>
    </source>
</evidence>
<dbReference type="PANTHER" id="PTHR43586">
    <property type="entry name" value="CYSTEINE DESULFURASE"/>
    <property type="match status" value="1"/>
</dbReference>
<dbReference type="InterPro" id="IPR016454">
    <property type="entry name" value="Cysteine_dSase"/>
</dbReference>
<gene>
    <name evidence="8" type="ORF">SAMN04487771_100281</name>
</gene>
<dbReference type="AlphaFoldDB" id="A0A1I0AN49"/>
<comment type="cofactor">
    <cofactor evidence="1 6">
        <name>pyridoxal 5'-phosphate</name>
        <dbReference type="ChEBI" id="CHEBI:597326"/>
    </cofactor>
</comment>
<dbReference type="Pfam" id="PF00266">
    <property type="entry name" value="Aminotran_5"/>
    <property type="match status" value="1"/>
</dbReference>
<dbReference type="EMBL" id="FOIL01000002">
    <property type="protein sequence ID" value="SES95175.1"/>
    <property type="molecule type" value="Genomic_DNA"/>
</dbReference>
<dbReference type="GO" id="GO:0031071">
    <property type="term" value="F:cysteine desulfurase activity"/>
    <property type="evidence" value="ECO:0007669"/>
    <property type="project" value="UniProtKB-EC"/>
</dbReference>
<evidence type="ECO:0000256" key="3">
    <source>
        <dbReference type="ARBA" id="ARBA00012239"/>
    </source>
</evidence>
<evidence type="ECO:0000256" key="2">
    <source>
        <dbReference type="ARBA" id="ARBA00010447"/>
    </source>
</evidence>
<sequence>MIYLDNAATTLRKPEGVKTAMIRALEEAGNPGRGAYAASLNASRILFRASEAAAELLGTEDPERIAFTQNVTESLNAAVSALPEMVRKKEPFRIITTRTEHNSVLRPLYRLEKEGKASLTFWEPEPDGRLDPARLPQLLTAETAAMVITHASNVTGRITDLTAVAAFARENGILLIVDGAQALGAVPVNVERDGIDIYCFTGHKGLFGPQGTGGIYVRAGLAVRPLLIGGSGIHSFDRDMPKEMPTVLEAGTRNTPGIAGLEAGIRFVLETGPERILKHERILAGCFVRRIREIPNLKLYGYRDMEGTGIVSLNLGEEDASVVADRLWEEAGICVRAGAHCAPLMHEFFGTKEQGIVRFSFSAFNTEEEAEQAADALKNIAETM</sequence>
<accession>A0A1I0AN49</accession>
<evidence type="ECO:0000256" key="4">
    <source>
        <dbReference type="ARBA" id="ARBA00022898"/>
    </source>
</evidence>
<dbReference type="PIRSF" id="PIRSF005572">
    <property type="entry name" value="NifS"/>
    <property type="match status" value="1"/>
</dbReference>
<reference evidence="8 9" key="1">
    <citation type="submission" date="2016-10" db="EMBL/GenBank/DDBJ databases">
        <authorList>
            <person name="de Groot N.N."/>
        </authorList>
    </citation>
    <scope>NUCLEOTIDE SEQUENCE [LARGE SCALE GENOMIC DNA]</scope>
    <source>
        <strain evidence="8 9">KH1P1</strain>
    </source>
</reference>
<evidence type="ECO:0000256" key="1">
    <source>
        <dbReference type="ARBA" id="ARBA00001933"/>
    </source>
</evidence>
<evidence type="ECO:0000259" key="7">
    <source>
        <dbReference type="Pfam" id="PF00266"/>
    </source>
</evidence>
<dbReference type="InterPro" id="IPR015422">
    <property type="entry name" value="PyrdxlP-dep_Trfase_small"/>
</dbReference>
<dbReference type="PROSITE" id="PS00595">
    <property type="entry name" value="AA_TRANSFER_CLASS_5"/>
    <property type="match status" value="1"/>
</dbReference>
<name>A0A1I0AN49_9FIRM</name>
<evidence type="ECO:0000313" key="9">
    <source>
        <dbReference type="Proteomes" id="UP000199820"/>
    </source>
</evidence>
<protein>
    <recommendedName>
        <fullName evidence="3">cysteine desulfurase</fullName>
        <ecNumber evidence="3">2.8.1.7</ecNumber>
    </recommendedName>
</protein>
<dbReference type="PANTHER" id="PTHR43586:SF4">
    <property type="entry name" value="ISOPENICILLIN N EPIMERASE"/>
    <property type="match status" value="1"/>
</dbReference>
<proteinExistence type="inferred from homology"/>
<organism evidence="8 9">
    <name type="scientific">[Clostridium] aminophilum</name>
    <dbReference type="NCBI Taxonomy" id="1526"/>
    <lineage>
        <taxon>Bacteria</taxon>
        <taxon>Bacillati</taxon>
        <taxon>Bacillota</taxon>
        <taxon>Clostridia</taxon>
        <taxon>Lachnospirales</taxon>
        <taxon>Lachnospiraceae</taxon>
    </lineage>
</organism>
<dbReference type="InterPro" id="IPR015424">
    <property type="entry name" value="PyrdxlP-dep_Trfase"/>
</dbReference>
<dbReference type="RefSeq" id="WP_074648078.1">
    <property type="nucleotide sequence ID" value="NZ_FOIL01000002.1"/>
</dbReference>
<evidence type="ECO:0000313" key="8">
    <source>
        <dbReference type="EMBL" id="SES95175.1"/>
    </source>
</evidence>
<comment type="catalytic activity">
    <reaction evidence="5">
        <text>(sulfur carrier)-H + L-cysteine = (sulfur carrier)-SH + L-alanine</text>
        <dbReference type="Rhea" id="RHEA:43892"/>
        <dbReference type="Rhea" id="RHEA-COMP:14737"/>
        <dbReference type="Rhea" id="RHEA-COMP:14739"/>
        <dbReference type="ChEBI" id="CHEBI:29917"/>
        <dbReference type="ChEBI" id="CHEBI:35235"/>
        <dbReference type="ChEBI" id="CHEBI:57972"/>
        <dbReference type="ChEBI" id="CHEBI:64428"/>
        <dbReference type="EC" id="2.8.1.7"/>
    </reaction>
</comment>
<dbReference type="STRING" id="1526.SAMN02910262_00698"/>
<evidence type="ECO:0000256" key="6">
    <source>
        <dbReference type="RuleBase" id="RU004504"/>
    </source>
</evidence>
<comment type="similarity">
    <text evidence="2">Belongs to the class-V pyridoxal-phosphate-dependent aminotransferase family. Csd subfamily.</text>
</comment>
<feature type="domain" description="Aminotransferase class V" evidence="7">
    <location>
        <begin position="2"/>
        <end position="371"/>
    </location>
</feature>
<dbReference type="InterPro" id="IPR020578">
    <property type="entry name" value="Aminotrans_V_PyrdxlP_BS"/>
</dbReference>
<dbReference type="SUPFAM" id="SSF53383">
    <property type="entry name" value="PLP-dependent transferases"/>
    <property type="match status" value="1"/>
</dbReference>
<dbReference type="Gene3D" id="3.90.1150.10">
    <property type="entry name" value="Aspartate Aminotransferase, domain 1"/>
    <property type="match status" value="1"/>
</dbReference>
<dbReference type="OrthoDB" id="9804366at2"/>
<dbReference type="Proteomes" id="UP000199820">
    <property type="component" value="Unassembled WGS sequence"/>
</dbReference>
<dbReference type="InterPro" id="IPR000192">
    <property type="entry name" value="Aminotrans_V_dom"/>
</dbReference>